<gene>
    <name evidence="1" type="ORF">UFOPK2310_00868</name>
</gene>
<sequence length="83" mass="8604">MGTAVGVEVADGVADGVGVVDPDELGDDDEVLRAISKFTRVLKFGTPMPVVMSKPGSALQPPRLMMSLSPMVTSVMAEELAVS</sequence>
<dbReference type="EMBL" id="CAEZWW010000094">
    <property type="protein sequence ID" value="CAB4675385.1"/>
    <property type="molecule type" value="Genomic_DNA"/>
</dbReference>
<dbReference type="AlphaFoldDB" id="A0A6J6MS20"/>
<name>A0A6J6MS20_9ZZZZ</name>
<proteinExistence type="predicted"/>
<organism evidence="1">
    <name type="scientific">freshwater metagenome</name>
    <dbReference type="NCBI Taxonomy" id="449393"/>
    <lineage>
        <taxon>unclassified sequences</taxon>
        <taxon>metagenomes</taxon>
        <taxon>ecological metagenomes</taxon>
    </lineage>
</organism>
<accession>A0A6J6MS20</accession>
<protein>
    <submittedName>
        <fullName evidence="1">Unannotated protein</fullName>
    </submittedName>
</protein>
<evidence type="ECO:0000313" key="1">
    <source>
        <dbReference type="EMBL" id="CAB4675385.1"/>
    </source>
</evidence>
<reference evidence="1" key="1">
    <citation type="submission" date="2020-05" db="EMBL/GenBank/DDBJ databases">
        <authorList>
            <person name="Chiriac C."/>
            <person name="Salcher M."/>
            <person name="Ghai R."/>
            <person name="Kavagutti S V."/>
        </authorList>
    </citation>
    <scope>NUCLEOTIDE SEQUENCE</scope>
</reference>